<keyword evidence="2" id="KW-1185">Reference proteome</keyword>
<proteinExistence type="predicted"/>
<dbReference type="EMBL" id="BAABGY010000006">
    <property type="protein sequence ID" value="GAA4326044.1"/>
    <property type="molecule type" value="Genomic_DNA"/>
</dbReference>
<name>A0ABP8GKG4_9BACT</name>
<evidence type="ECO:0000313" key="2">
    <source>
        <dbReference type="Proteomes" id="UP001501725"/>
    </source>
</evidence>
<reference evidence="2" key="1">
    <citation type="journal article" date="2019" name="Int. J. Syst. Evol. Microbiol.">
        <title>The Global Catalogue of Microorganisms (GCM) 10K type strain sequencing project: providing services to taxonomists for standard genome sequencing and annotation.</title>
        <authorList>
            <consortium name="The Broad Institute Genomics Platform"/>
            <consortium name="The Broad Institute Genome Sequencing Center for Infectious Disease"/>
            <person name="Wu L."/>
            <person name="Ma J."/>
        </authorList>
    </citation>
    <scope>NUCLEOTIDE SEQUENCE [LARGE SCALE GENOMIC DNA]</scope>
    <source>
        <strain evidence="2">JCM 17919</strain>
    </source>
</reference>
<accession>A0ABP8GKG4</accession>
<dbReference type="RefSeq" id="WP_345254675.1">
    <property type="nucleotide sequence ID" value="NZ_BAABGY010000006.1"/>
</dbReference>
<organism evidence="1 2">
    <name type="scientific">Flaviaesturariibacter amylovorans</name>
    <dbReference type="NCBI Taxonomy" id="1084520"/>
    <lineage>
        <taxon>Bacteria</taxon>
        <taxon>Pseudomonadati</taxon>
        <taxon>Bacteroidota</taxon>
        <taxon>Chitinophagia</taxon>
        <taxon>Chitinophagales</taxon>
        <taxon>Chitinophagaceae</taxon>
        <taxon>Flaviaestuariibacter</taxon>
    </lineage>
</organism>
<comment type="caution">
    <text evidence="1">The sequence shown here is derived from an EMBL/GenBank/DDBJ whole genome shotgun (WGS) entry which is preliminary data.</text>
</comment>
<gene>
    <name evidence="1" type="ORF">GCM10023184_14450</name>
</gene>
<protein>
    <submittedName>
        <fullName evidence="1">Uncharacterized protein</fullName>
    </submittedName>
</protein>
<evidence type="ECO:0000313" key="1">
    <source>
        <dbReference type="EMBL" id="GAA4326044.1"/>
    </source>
</evidence>
<sequence length="76" mass="9174">MTALKYPHLTVVRKEPKLQPDQATIQLHFNLLMEMRRKYHRKNEVLYDKLGFGALFDRIVAIEDVYDMKVTYTKFR</sequence>
<dbReference type="Proteomes" id="UP001501725">
    <property type="component" value="Unassembled WGS sequence"/>
</dbReference>